<name>A0ABU6VN04_9FABA</name>
<feature type="region of interest" description="Disordered" evidence="1">
    <location>
        <begin position="148"/>
        <end position="194"/>
    </location>
</feature>
<dbReference type="EMBL" id="JASCZI010151624">
    <property type="protein sequence ID" value="MED6173780.1"/>
    <property type="molecule type" value="Genomic_DNA"/>
</dbReference>
<dbReference type="Proteomes" id="UP001341840">
    <property type="component" value="Unassembled WGS sequence"/>
</dbReference>
<gene>
    <name evidence="2" type="ORF">PIB30_062841</name>
</gene>
<comment type="caution">
    <text evidence="2">The sequence shown here is derived from an EMBL/GenBank/DDBJ whole genome shotgun (WGS) entry which is preliminary data.</text>
</comment>
<evidence type="ECO:0000313" key="2">
    <source>
        <dbReference type="EMBL" id="MED6173780.1"/>
    </source>
</evidence>
<keyword evidence="3" id="KW-1185">Reference proteome</keyword>
<evidence type="ECO:0008006" key="4">
    <source>
        <dbReference type="Google" id="ProtNLM"/>
    </source>
</evidence>
<evidence type="ECO:0000313" key="3">
    <source>
        <dbReference type="Proteomes" id="UP001341840"/>
    </source>
</evidence>
<reference evidence="2 3" key="1">
    <citation type="journal article" date="2023" name="Plants (Basel)">
        <title>Bridging the Gap: Combining Genomics and Transcriptomics Approaches to Understand Stylosanthes scabra, an Orphan Legume from the Brazilian Caatinga.</title>
        <authorList>
            <person name="Ferreira-Neto J.R.C."/>
            <person name="da Silva M.D."/>
            <person name="Binneck E."/>
            <person name="de Melo N.F."/>
            <person name="da Silva R.H."/>
            <person name="de Melo A.L.T.M."/>
            <person name="Pandolfi V."/>
            <person name="Bustamante F.O."/>
            <person name="Brasileiro-Vidal A.C."/>
            <person name="Benko-Iseppon A.M."/>
        </authorList>
    </citation>
    <scope>NUCLEOTIDE SEQUENCE [LARGE SCALE GENOMIC DNA]</scope>
    <source>
        <tissue evidence="2">Leaves</tissue>
    </source>
</reference>
<protein>
    <recommendedName>
        <fullName evidence="4">DUF4283 domain-containing protein</fullName>
    </recommendedName>
</protein>
<evidence type="ECO:0000256" key="1">
    <source>
        <dbReference type="SAM" id="MobiDB-lite"/>
    </source>
</evidence>
<feature type="compositionally biased region" description="Basic and acidic residues" evidence="1">
    <location>
        <begin position="148"/>
        <end position="167"/>
    </location>
</feature>
<proteinExistence type="predicted"/>
<organism evidence="2 3">
    <name type="scientific">Stylosanthes scabra</name>
    <dbReference type="NCBI Taxonomy" id="79078"/>
    <lineage>
        <taxon>Eukaryota</taxon>
        <taxon>Viridiplantae</taxon>
        <taxon>Streptophyta</taxon>
        <taxon>Embryophyta</taxon>
        <taxon>Tracheophyta</taxon>
        <taxon>Spermatophyta</taxon>
        <taxon>Magnoliopsida</taxon>
        <taxon>eudicotyledons</taxon>
        <taxon>Gunneridae</taxon>
        <taxon>Pentapetalae</taxon>
        <taxon>rosids</taxon>
        <taxon>fabids</taxon>
        <taxon>Fabales</taxon>
        <taxon>Fabaceae</taxon>
        <taxon>Papilionoideae</taxon>
        <taxon>50 kb inversion clade</taxon>
        <taxon>dalbergioids sensu lato</taxon>
        <taxon>Dalbergieae</taxon>
        <taxon>Pterocarpus clade</taxon>
        <taxon>Stylosanthes</taxon>
    </lineage>
</organism>
<accession>A0ABU6VN04</accession>
<sequence length="194" mass="22376">MEFLEAHLIEGKVITMEQENHDGFIEENMNLVAKVISDKELTFRTIKAALKGIWGHSKGVRGGSHAVLLDFVNKKTAEKVGMDLGSIMEVDDPWRNIILMRSFLRVKVLLDIRKPLPTTGCWLRDPSIPRYKPCLRVARAKSLDPHDFEDMQLNEGRRNKKEERADSPKQVQKWSIGRRLGREKAATTWRENEE</sequence>